<protein>
    <submittedName>
        <fullName evidence="5">Putative HTH-type transcriptional regulator YvdT</fullName>
    </submittedName>
</protein>
<gene>
    <name evidence="5" type="primary">yvdT</name>
    <name evidence="5" type="ORF">DSM104635_00573</name>
</gene>
<sequence length="218" mass="24569">MKDAAAKSAAPASRMRRARPAPKPTREEKAELLRETIFRAAADIVGELGYAEASIARITEQAGIAQGTFYLYFESRQALFDELLPHVGQDLVRYIHERVQGLKTYLAIEEEGFRAFFDFCRRNTGFVRVLNEAEMAAPAAHRAHFKIVLESYARSLRRSIAAGEIRKFSAKEVEALAYALMGARSYLYLGYIKYGDGNKKLPEDVVQTYLKLVRLALV</sequence>
<keyword evidence="1 2" id="KW-0238">DNA-binding</keyword>
<keyword evidence="6" id="KW-1185">Reference proteome</keyword>
<dbReference type="Gene3D" id="1.10.357.10">
    <property type="entry name" value="Tetracycline Repressor, domain 2"/>
    <property type="match status" value="1"/>
</dbReference>
<feature type="region of interest" description="Disordered" evidence="3">
    <location>
        <begin position="1"/>
        <end position="27"/>
    </location>
</feature>
<dbReference type="InterPro" id="IPR009057">
    <property type="entry name" value="Homeodomain-like_sf"/>
</dbReference>
<evidence type="ECO:0000256" key="1">
    <source>
        <dbReference type="ARBA" id="ARBA00023125"/>
    </source>
</evidence>
<dbReference type="SUPFAM" id="SSF46689">
    <property type="entry name" value="Homeodomain-like"/>
    <property type="match status" value="1"/>
</dbReference>
<organism evidence="5 6">
    <name type="scientific">Terricaulis silvestris</name>
    <dbReference type="NCBI Taxonomy" id="2686094"/>
    <lineage>
        <taxon>Bacteria</taxon>
        <taxon>Pseudomonadati</taxon>
        <taxon>Pseudomonadota</taxon>
        <taxon>Alphaproteobacteria</taxon>
        <taxon>Caulobacterales</taxon>
        <taxon>Caulobacteraceae</taxon>
        <taxon>Terricaulis</taxon>
    </lineage>
</organism>
<accession>A0A6I6MGJ2</accession>
<dbReference type="PRINTS" id="PR00455">
    <property type="entry name" value="HTHTETR"/>
</dbReference>
<dbReference type="InterPro" id="IPR001647">
    <property type="entry name" value="HTH_TetR"/>
</dbReference>
<dbReference type="EMBL" id="CP047045">
    <property type="protein sequence ID" value="QGZ93760.1"/>
    <property type="molecule type" value="Genomic_DNA"/>
</dbReference>
<feature type="compositionally biased region" description="Low complexity" evidence="3">
    <location>
        <begin position="1"/>
        <end position="13"/>
    </location>
</feature>
<proteinExistence type="predicted"/>
<dbReference type="KEGG" id="tsv:DSM104635_00573"/>
<reference evidence="6" key="1">
    <citation type="submission" date="2019-12" db="EMBL/GenBank/DDBJ databases">
        <title>Complete genome of Terracaulis silvestris 0127_4.</title>
        <authorList>
            <person name="Vieira S."/>
            <person name="Riedel T."/>
            <person name="Sproer C."/>
            <person name="Pascual J."/>
            <person name="Boedeker C."/>
            <person name="Overmann J."/>
        </authorList>
    </citation>
    <scope>NUCLEOTIDE SEQUENCE [LARGE SCALE GENOMIC DNA]</scope>
    <source>
        <strain evidence="6">0127_4</strain>
    </source>
</reference>
<dbReference type="Pfam" id="PF00440">
    <property type="entry name" value="TetR_N"/>
    <property type="match status" value="1"/>
</dbReference>
<evidence type="ECO:0000313" key="5">
    <source>
        <dbReference type="EMBL" id="QGZ93760.1"/>
    </source>
</evidence>
<dbReference type="AlphaFoldDB" id="A0A6I6MGJ2"/>
<dbReference type="PROSITE" id="PS50977">
    <property type="entry name" value="HTH_TETR_2"/>
    <property type="match status" value="1"/>
</dbReference>
<dbReference type="PANTHER" id="PTHR43479:SF11">
    <property type="entry name" value="ACREF_ENVCD OPERON REPRESSOR-RELATED"/>
    <property type="match status" value="1"/>
</dbReference>
<evidence type="ECO:0000256" key="2">
    <source>
        <dbReference type="PROSITE-ProRule" id="PRU00335"/>
    </source>
</evidence>
<evidence type="ECO:0000256" key="3">
    <source>
        <dbReference type="SAM" id="MobiDB-lite"/>
    </source>
</evidence>
<dbReference type="PANTHER" id="PTHR43479">
    <property type="entry name" value="ACREF/ENVCD OPERON REPRESSOR-RELATED"/>
    <property type="match status" value="1"/>
</dbReference>
<feature type="DNA-binding region" description="H-T-H motif" evidence="2">
    <location>
        <begin position="54"/>
        <end position="73"/>
    </location>
</feature>
<dbReference type="GO" id="GO:0003677">
    <property type="term" value="F:DNA binding"/>
    <property type="evidence" value="ECO:0007669"/>
    <property type="project" value="UniProtKB-UniRule"/>
</dbReference>
<evidence type="ECO:0000313" key="6">
    <source>
        <dbReference type="Proteomes" id="UP000431269"/>
    </source>
</evidence>
<evidence type="ECO:0000259" key="4">
    <source>
        <dbReference type="PROSITE" id="PS50977"/>
    </source>
</evidence>
<dbReference type="InterPro" id="IPR050624">
    <property type="entry name" value="HTH-type_Tx_Regulator"/>
</dbReference>
<dbReference type="RefSeq" id="WP_158764753.1">
    <property type="nucleotide sequence ID" value="NZ_CP047045.1"/>
</dbReference>
<name>A0A6I6MGJ2_9CAUL</name>
<dbReference type="Proteomes" id="UP000431269">
    <property type="component" value="Chromosome"/>
</dbReference>
<feature type="domain" description="HTH tetR-type" evidence="4">
    <location>
        <begin position="31"/>
        <end position="91"/>
    </location>
</feature>